<dbReference type="PANTHER" id="PTHR43065">
    <property type="entry name" value="SENSOR HISTIDINE KINASE"/>
    <property type="match status" value="1"/>
</dbReference>
<keyword evidence="4" id="KW-0547">Nucleotide-binding</keyword>
<feature type="domain" description="Histidine kinase" evidence="9">
    <location>
        <begin position="237"/>
        <end position="446"/>
    </location>
</feature>
<keyword evidence="7" id="KW-0902">Two-component regulatory system</keyword>
<evidence type="ECO:0000256" key="2">
    <source>
        <dbReference type="ARBA" id="ARBA00012438"/>
    </source>
</evidence>
<keyword evidence="5 10" id="KW-0418">Kinase</keyword>
<evidence type="ECO:0000256" key="7">
    <source>
        <dbReference type="ARBA" id="ARBA00023012"/>
    </source>
</evidence>
<dbReference type="Gene3D" id="3.30.565.10">
    <property type="entry name" value="Histidine kinase-like ATPase, C-terminal domain"/>
    <property type="match status" value="1"/>
</dbReference>
<dbReference type="InterPro" id="IPR036890">
    <property type="entry name" value="HATPase_C_sf"/>
</dbReference>
<keyword evidence="3" id="KW-0808">Transferase</keyword>
<dbReference type="EC" id="2.7.13.3" evidence="2"/>
<keyword evidence="6" id="KW-0067">ATP-binding</keyword>
<keyword evidence="11" id="KW-1185">Reference proteome</keyword>
<comment type="caution">
    <text evidence="10">The sequence shown here is derived from an EMBL/GenBank/DDBJ whole genome shotgun (WGS) entry which is preliminary data.</text>
</comment>
<dbReference type="InterPro" id="IPR003594">
    <property type="entry name" value="HATPase_dom"/>
</dbReference>
<feature type="transmembrane region" description="Helical" evidence="8">
    <location>
        <begin position="193"/>
        <end position="219"/>
    </location>
</feature>
<reference evidence="11" key="1">
    <citation type="journal article" date="2019" name="Int. J. Syst. Evol. Microbiol.">
        <title>The Global Catalogue of Microorganisms (GCM) 10K type strain sequencing project: providing services to taxonomists for standard genome sequencing and annotation.</title>
        <authorList>
            <consortium name="The Broad Institute Genomics Platform"/>
            <consortium name="The Broad Institute Genome Sequencing Center for Infectious Disease"/>
            <person name="Wu L."/>
            <person name="Ma J."/>
        </authorList>
    </citation>
    <scope>NUCLEOTIDE SEQUENCE [LARGE SCALE GENOMIC DNA]</scope>
    <source>
        <strain evidence="11">CGMCC 1.18578</strain>
    </source>
</reference>
<dbReference type="PANTHER" id="PTHR43065:SF46">
    <property type="entry name" value="C4-DICARBOXYLATE TRANSPORT SENSOR PROTEIN DCTB"/>
    <property type="match status" value="1"/>
</dbReference>
<dbReference type="GO" id="GO:0016301">
    <property type="term" value="F:kinase activity"/>
    <property type="evidence" value="ECO:0007669"/>
    <property type="project" value="UniProtKB-KW"/>
</dbReference>
<keyword evidence="8" id="KW-0812">Transmembrane</keyword>
<feature type="transmembrane region" description="Helical" evidence="8">
    <location>
        <begin position="100"/>
        <end position="119"/>
    </location>
</feature>
<keyword evidence="8" id="KW-0472">Membrane</keyword>
<protein>
    <recommendedName>
        <fullName evidence="2">histidine kinase</fullName>
        <ecNumber evidence="2">2.7.13.3</ecNumber>
    </recommendedName>
</protein>
<dbReference type="Pfam" id="PF02518">
    <property type="entry name" value="HATPase_c"/>
    <property type="match status" value="1"/>
</dbReference>
<feature type="transmembrane region" description="Helical" evidence="8">
    <location>
        <begin position="158"/>
        <end position="181"/>
    </location>
</feature>
<keyword evidence="8" id="KW-1133">Transmembrane helix</keyword>
<dbReference type="EMBL" id="JBHSNC010000053">
    <property type="protein sequence ID" value="MFC5531337.1"/>
    <property type="molecule type" value="Genomic_DNA"/>
</dbReference>
<dbReference type="InterPro" id="IPR004358">
    <property type="entry name" value="Sig_transdc_His_kin-like_C"/>
</dbReference>
<dbReference type="SUPFAM" id="SSF55874">
    <property type="entry name" value="ATPase domain of HSP90 chaperone/DNA topoisomerase II/histidine kinase"/>
    <property type="match status" value="1"/>
</dbReference>
<evidence type="ECO:0000256" key="8">
    <source>
        <dbReference type="SAM" id="Phobius"/>
    </source>
</evidence>
<evidence type="ECO:0000313" key="11">
    <source>
        <dbReference type="Proteomes" id="UP001596108"/>
    </source>
</evidence>
<evidence type="ECO:0000256" key="1">
    <source>
        <dbReference type="ARBA" id="ARBA00000085"/>
    </source>
</evidence>
<dbReference type="SMART" id="SM00387">
    <property type="entry name" value="HATPase_c"/>
    <property type="match status" value="1"/>
</dbReference>
<feature type="transmembrane region" description="Helical" evidence="8">
    <location>
        <begin position="125"/>
        <end position="146"/>
    </location>
</feature>
<dbReference type="InterPro" id="IPR005467">
    <property type="entry name" value="His_kinase_dom"/>
</dbReference>
<evidence type="ECO:0000313" key="10">
    <source>
        <dbReference type="EMBL" id="MFC5531337.1"/>
    </source>
</evidence>
<comment type="catalytic activity">
    <reaction evidence="1">
        <text>ATP + protein L-histidine = ADP + protein N-phospho-L-histidine.</text>
        <dbReference type="EC" id="2.7.13.3"/>
    </reaction>
</comment>
<evidence type="ECO:0000256" key="3">
    <source>
        <dbReference type="ARBA" id="ARBA00022679"/>
    </source>
</evidence>
<evidence type="ECO:0000256" key="4">
    <source>
        <dbReference type="ARBA" id="ARBA00022741"/>
    </source>
</evidence>
<evidence type="ECO:0000256" key="6">
    <source>
        <dbReference type="ARBA" id="ARBA00022840"/>
    </source>
</evidence>
<sequence length="465" mass="51428">MLFVWIALWAVAIIVWLSEPRSPVNRRLGLLAFSGGAGACAATLANVVIPTLEDGGTLAHALYNVQALSSLFCYYGVPYAFLLFALAYRPVVLSYMLAKLVPVVLLVPIAGFVLLTPPYNEVKPVTFEAIVWWAIPHFAIGAWAVLSKKTQHYARSSSHWIICLAVLPPTLFAMLMSYVLPSLGMRQMWRFNTWFVGMGIAVFVIGLFTYGFLGVRVLIDRRRLDSTLRAVTSGTAILHHAIKNDVGKMRLFGEKMKAYAESTDQRELLEDVNAVMNASRHIQEMISRVHRRTEDLIIRPVETELGDLIRSVIKSCEPKLESIRVSIEVPAGWRCNVDAAQVGEAIHNVIANAIEAMNGAGTLQVSLRASKRELTVEVRDSGGGMDKTQARKALEPFYTTKRGQDTNFGLGLPYAYYVMRKHGGDLLVRSRVGEGTSVMFTFPKRSIAAMHAVVDPVDFGRSANV</sequence>
<accession>A0ABW0R4Y5</accession>
<evidence type="ECO:0000259" key="9">
    <source>
        <dbReference type="PROSITE" id="PS50109"/>
    </source>
</evidence>
<feature type="transmembrane region" description="Helical" evidence="8">
    <location>
        <begin position="67"/>
        <end position="88"/>
    </location>
</feature>
<dbReference type="Proteomes" id="UP001596108">
    <property type="component" value="Unassembled WGS sequence"/>
</dbReference>
<proteinExistence type="predicted"/>
<gene>
    <name evidence="10" type="ORF">ACFPQ4_18110</name>
</gene>
<name>A0ABW0R4Y5_9BACL</name>
<dbReference type="RefSeq" id="WP_378113293.1">
    <property type="nucleotide sequence ID" value="NZ_JBHSNC010000053.1"/>
</dbReference>
<organism evidence="10 11">
    <name type="scientific">Cohnella yongneupensis</name>
    <dbReference type="NCBI Taxonomy" id="425006"/>
    <lineage>
        <taxon>Bacteria</taxon>
        <taxon>Bacillati</taxon>
        <taxon>Bacillota</taxon>
        <taxon>Bacilli</taxon>
        <taxon>Bacillales</taxon>
        <taxon>Paenibacillaceae</taxon>
        <taxon>Cohnella</taxon>
    </lineage>
</organism>
<dbReference type="PRINTS" id="PR00344">
    <property type="entry name" value="BCTRLSENSOR"/>
</dbReference>
<dbReference type="PROSITE" id="PS50109">
    <property type="entry name" value="HIS_KIN"/>
    <property type="match status" value="1"/>
</dbReference>
<evidence type="ECO:0000256" key="5">
    <source>
        <dbReference type="ARBA" id="ARBA00022777"/>
    </source>
</evidence>